<evidence type="ECO:0000256" key="1">
    <source>
        <dbReference type="SAM" id="MobiDB-lite"/>
    </source>
</evidence>
<keyword evidence="2" id="KW-0472">Membrane</keyword>
<dbReference type="OrthoDB" id="10640541at2759"/>
<accession>F0Y255</accession>
<feature type="region of interest" description="Disordered" evidence="1">
    <location>
        <begin position="737"/>
        <end position="804"/>
    </location>
</feature>
<feature type="compositionally biased region" description="Basic residues" evidence="1">
    <location>
        <begin position="1089"/>
        <end position="1098"/>
    </location>
</feature>
<gene>
    <name evidence="3" type="ORF">AURANDRAFT_62038</name>
</gene>
<feature type="transmembrane region" description="Helical" evidence="2">
    <location>
        <begin position="437"/>
        <end position="459"/>
    </location>
</feature>
<keyword evidence="4" id="KW-1185">Reference proteome</keyword>
<protein>
    <submittedName>
        <fullName evidence="3">Uncharacterized protein</fullName>
    </submittedName>
</protein>
<keyword evidence="2" id="KW-0812">Transmembrane</keyword>
<evidence type="ECO:0000313" key="4">
    <source>
        <dbReference type="Proteomes" id="UP000002729"/>
    </source>
</evidence>
<feature type="transmembrane region" description="Helical" evidence="2">
    <location>
        <begin position="76"/>
        <end position="94"/>
    </location>
</feature>
<reference evidence="3 4" key="1">
    <citation type="journal article" date="2011" name="Proc. Natl. Acad. Sci. U.S.A.">
        <title>Niche of harmful alga Aureococcus anophagefferens revealed through ecogenomics.</title>
        <authorList>
            <person name="Gobler C.J."/>
            <person name="Berry D.L."/>
            <person name="Dyhrman S.T."/>
            <person name="Wilhelm S.W."/>
            <person name="Salamov A."/>
            <person name="Lobanov A.V."/>
            <person name="Zhang Y."/>
            <person name="Collier J.L."/>
            <person name="Wurch L.L."/>
            <person name="Kustka A.B."/>
            <person name="Dill B.D."/>
            <person name="Shah M."/>
            <person name="VerBerkmoes N.C."/>
            <person name="Kuo A."/>
            <person name="Terry A."/>
            <person name="Pangilinan J."/>
            <person name="Lindquist E.A."/>
            <person name="Lucas S."/>
            <person name="Paulsen I.T."/>
            <person name="Hattenrath-Lehmann T.K."/>
            <person name="Talmage S.C."/>
            <person name="Walker E.A."/>
            <person name="Koch F."/>
            <person name="Burson A.M."/>
            <person name="Marcoval M.A."/>
            <person name="Tang Y.Z."/>
            <person name="Lecleir G.R."/>
            <person name="Coyne K.J."/>
            <person name="Berg G.M."/>
            <person name="Bertrand E.M."/>
            <person name="Saito M.A."/>
            <person name="Gladyshev V.N."/>
            <person name="Grigoriev I.V."/>
        </authorList>
    </citation>
    <scope>NUCLEOTIDE SEQUENCE [LARGE SCALE GENOMIC DNA]</scope>
    <source>
        <strain evidence="4">CCMP 1984</strain>
    </source>
</reference>
<feature type="region of interest" description="Disordered" evidence="1">
    <location>
        <begin position="1081"/>
        <end position="1101"/>
    </location>
</feature>
<dbReference type="Proteomes" id="UP000002729">
    <property type="component" value="Unassembled WGS sequence"/>
</dbReference>
<organism evidence="4">
    <name type="scientific">Aureococcus anophagefferens</name>
    <name type="common">Harmful bloom alga</name>
    <dbReference type="NCBI Taxonomy" id="44056"/>
    <lineage>
        <taxon>Eukaryota</taxon>
        <taxon>Sar</taxon>
        <taxon>Stramenopiles</taxon>
        <taxon>Ochrophyta</taxon>
        <taxon>Pelagophyceae</taxon>
        <taxon>Pelagomonadales</taxon>
        <taxon>Pelagomonadaceae</taxon>
        <taxon>Aureococcus</taxon>
    </lineage>
</organism>
<dbReference type="KEGG" id="aaf:AURANDRAFT_62038"/>
<evidence type="ECO:0000256" key="2">
    <source>
        <dbReference type="SAM" id="Phobius"/>
    </source>
</evidence>
<evidence type="ECO:0000313" key="3">
    <source>
        <dbReference type="EMBL" id="EGB11129.1"/>
    </source>
</evidence>
<feature type="compositionally biased region" description="Low complexity" evidence="1">
    <location>
        <begin position="781"/>
        <end position="797"/>
    </location>
</feature>
<dbReference type="GeneID" id="20223705"/>
<sequence length="1276" mass="137844">MMLRLPSLPLFHQPAPAGAGEKVGVGAPEKVRAEEAPGVDEGRGRGLHRQLSNDDVSVELRPTHRGAALRYYRKPLAIACTMGLVLVGIGLYELKFLPESQRRSEERRQATSCEAVATSVMTTEGTAHQAARLFLQGWVGAYRRDDAAWRDFVFPRNASQMRRTVERDAAMAPGVSVFQDLDSAGVADALRDIQLHLSLAPIIHDDETRSWERIWNISTWRFDGSPFKDVVYASYDHPYPPDSPDTLFPARAPIAHSWWYNGATREPMPEGAAWVYGVDVAAYLGSRRYALETLMRRDFYVEKHGSIYWSFFLVIEENGAWRLSDIPTRPGEALPPMSGPGELLEKSIAIGVLMHYGPDSLLQSLTSKHQRITFDNRGITTVVDRRRTGSGRRLAKTVVDRGHPFERGDRSQAGGGGGPYRVTCEEYQHGGKKRSAFVALLVSAGTICTLTLLALALVWKTNSDERQWARLLGDHDAIVNQIADGVIVVTRDASSGETRVQVCNNAVGSIIPGGEAAALLGETPLDGDGRAGGTALEAILGCKVKVVTFAVEMAGRTIELKATKRRLPSRRRTTEWVVCVRDVTERFALQRELARCVSLERMALFVVGVRPDLSIALWSDGAREVTGLAERPEHLRDVPFKHDGDLHRARSEVERIKKGGMPRPFALSLRASNRGFVALVMQNVRGVSGDHAATFIGTPIDGNLLSLAAPTSQCQLQRCCGEATTPSAPASAVLEDVAEEPPEVAAPEAPAGGVSPTPPARALCVPVATPVPSARSEDASSDATAAGAPPPSTTASRESSVAFAAEVREPRAVGRCAAREDRPAPRTSDAALALGDLLRARTHPLPSETCASVSACSGDTRDEAEATARLLAAVPPPRDPGRLRGVVLGPGEGTVLLVCELVGPGPGPPRHALHGYPLIPAASFERRFEVGDSAWELARADASFELPPGTYAFAHAPGESAIRVGVGERFERLGALGGEETREHAAWYALVGLGGADLLARYDHDFVALHDDLRCVAGGTLEVGEGGSLERWVVANTYVDEPCECLALASRVPLPLDKLWIAYYSNVGDFGALLARDGALRESATPSHGRPRGAARPRRTGETSFLVKASTVEVRPYGQRVALARQCAVARTRVHAAASRFSADRKRRRALHECLASGNRGREIEPDCDATLLNTLLQAQASFLALRAKLRLEGGVALLRRERGERAALRKLGLLDERERRFRARRRLLWIGSSDKGSRLSRLPPSLVDAIVSCIEPALAPATHAPAAAAPAPTRL</sequence>
<dbReference type="InParanoid" id="F0Y255"/>
<keyword evidence="2" id="KW-1133">Transmembrane helix</keyword>
<dbReference type="EMBL" id="GL833123">
    <property type="protein sequence ID" value="EGB11129.1"/>
    <property type="molecule type" value="Genomic_DNA"/>
</dbReference>
<dbReference type="AlphaFoldDB" id="F0Y255"/>
<proteinExistence type="predicted"/>
<dbReference type="RefSeq" id="XP_009034676.1">
    <property type="nucleotide sequence ID" value="XM_009036428.1"/>
</dbReference>
<name>F0Y255_AURAN</name>